<dbReference type="AlphaFoldDB" id="A0A4W2E6B0"/>
<reference evidence="4" key="2">
    <citation type="submission" date="2025-08" db="UniProtKB">
        <authorList>
            <consortium name="Ensembl"/>
        </authorList>
    </citation>
    <scope>IDENTIFICATION</scope>
</reference>
<feature type="transmembrane region" description="Helical" evidence="2">
    <location>
        <begin position="450"/>
        <end position="475"/>
    </location>
</feature>
<dbReference type="CDD" id="cd09851">
    <property type="entry name" value="HTLV-1-like_HR1-HR2"/>
    <property type="match status" value="1"/>
</dbReference>
<dbReference type="OMA" id="WTYFTHT"/>
<sequence length="510" mass="56659">MCSTPRVLFPLHCLNNSPMTPLFLILAALPSLLATPCPCSDIYSCVHSSCYNTAPKPCTMNLRGGKSKSLLTVRVQKRGSFMSTCHKPNGRNICFYPITYWGYSDGGRVLDQNREKKQEQVIKNIISQLQATPEPYKCLDLLSQLWPLLKSPSGNQHLTRLLNSSFQFFQCTQHTSQCWICMSLSPSPHIAIPLPSIWLSQGNYTSPSQQKTAQLIGPVSDNVLLSASSNLTCINYSSPNYTGLTNSAPSFFSTCVHSTNNCTNLEIFILCGTYAYSCLPLDPPGTCILVFLTPGLTFLKEEVEQIVYPQGELSHRKRSAVIAPLLIGTGLAVALGTGIGGISTSVHFYYKLSQEPNEDVEQVVESFVSIQRQINSLASVALQNTRALDLLTAEKGGTCLFLGEDCCYFVNEMGTVQGRVKELRDRIECRRKELQNLYSPQNLFQQALPWLLPFLGPLVLIILFLLFGHCLFNLFQRFLQERIQAISRDYVKTILLLESLIPSSEKGDPG</sequence>
<evidence type="ECO:0000256" key="3">
    <source>
        <dbReference type="SAM" id="SignalP"/>
    </source>
</evidence>
<organism evidence="4 5">
    <name type="scientific">Bos indicus x Bos taurus</name>
    <name type="common">Hybrid cattle</name>
    <dbReference type="NCBI Taxonomy" id="30522"/>
    <lineage>
        <taxon>Eukaryota</taxon>
        <taxon>Metazoa</taxon>
        <taxon>Chordata</taxon>
        <taxon>Craniata</taxon>
        <taxon>Vertebrata</taxon>
        <taxon>Euteleostomi</taxon>
        <taxon>Mammalia</taxon>
        <taxon>Eutheria</taxon>
        <taxon>Laurasiatheria</taxon>
        <taxon>Artiodactyla</taxon>
        <taxon>Ruminantia</taxon>
        <taxon>Pecora</taxon>
        <taxon>Bovidae</taxon>
        <taxon>Bovinae</taxon>
        <taxon>Bos</taxon>
    </lineage>
</organism>
<feature type="signal peptide" evidence="3">
    <location>
        <begin position="1"/>
        <end position="34"/>
    </location>
</feature>
<accession>A0A4W2E6B0</accession>
<dbReference type="Proteomes" id="UP000314981">
    <property type="component" value="Chromosome 14"/>
</dbReference>
<proteinExistence type="predicted"/>
<dbReference type="SUPFAM" id="SSF58069">
    <property type="entry name" value="Virus ectodomain"/>
    <property type="match status" value="1"/>
</dbReference>
<dbReference type="STRING" id="30522.A0A4W2E6B0"/>
<evidence type="ECO:0000256" key="1">
    <source>
        <dbReference type="ARBA" id="ARBA00023157"/>
    </source>
</evidence>
<dbReference type="InterPro" id="IPR018154">
    <property type="entry name" value="TLV/ENV_coat_polyprotein"/>
</dbReference>
<feature type="chain" id="PRO_5021464962" evidence="3">
    <location>
        <begin position="35"/>
        <end position="510"/>
    </location>
</feature>
<dbReference type="Gene3D" id="1.10.287.210">
    <property type="match status" value="1"/>
</dbReference>
<evidence type="ECO:0000313" key="5">
    <source>
        <dbReference type="Proteomes" id="UP000314981"/>
    </source>
</evidence>
<keyword evidence="2" id="KW-0812">Transmembrane</keyword>
<name>A0A4W2E6B0_BOBOX</name>
<dbReference type="Ensembl" id="ENSBIXT00000045565.1">
    <property type="protein sequence ID" value="ENSBIXP00000034496.1"/>
    <property type="gene ID" value="ENSBIXG00000002927.1"/>
</dbReference>
<keyword evidence="1" id="KW-1015">Disulfide bond</keyword>
<keyword evidence="5" id="KW-1185">Reference proteome</keyword>
<reference evidence="4 5" key="1">
    <citation type="submission" date="2018-11" db="EMBL/GenBank/DDBJ databases">
        <title>Haplotype-resolved cattle genomes.</title>
        <authorList>
            <person name="Low W.Y."/>
            <person name="Tearle R."/>
            <person name="Bickhart D.M."/>
            <person name="Rosen B.D."/>
            <person name="Koren S."/>
            <person name="Rhie A."/>
            <person name="Hiendleder S."/>
            <person name="Phillippy A.M."/>
            <person name="Smith T.P.L."/>
            <person name="Williams J.L."/>
        </authorList>
    </citation>
    <scope>NUCLEOTIDE SEQUENCE [LARGE SCALE GENOMIC DNA]</scope>
</reference>
<keyword evidence="2" id="KW-0472">Membrane</keyword>
<evidence type="ECO:0000313" key="4">
    <source>
        <dbReference type="Ensembl" id="ENSBIXP00000034496.1"/>
    </source>
</evidence>
<protein>
    <submittedName>
        <fullName evidence="4">Uncharacterized protein</fullName>
    </submittedName>
</protein>
<reference evidence="4" key="3">
    <citation type="submission" date="2025-09" db="UniProtKB">
        <authorList>
            <consortium name="Ensembl"/>
        </authorList>
    </citation>
    <scope>IDENTIFICATION</scope>
</reference>
<evidence type="ECO:0000256" key="2">
    <source>
        <dbReference type="SAM" id="Phobius"/>
    </source>
</evidence>
<dbReference type="PANTHER" id="PTHR10424:SF73">
    <property type="entry name" value="ENDOGENOUS RETROVIRUS GROUP FC1 ENV POLYPROTEIN-RELATED"/>
    <property type="match status" value="1"/>
</dbReference>
<dbReference type="Pfam" id="PF00429">
    <property type="entry name" value="TLV_coat"/>
    <property type="match status" value="1"/>
</dbReference>
<keyword evidence="2" id="KW-1133">Transmembrane helix</keyword>
<dbReference type="PANTHER" id="PTHR10424">
    <property type="entry name" value="VIRAL ENVELOPE PROTEIN"/>
    <property type="match status" value="1"/>
</dbReference>
<keyword evidence="3" id="KW-0732">Signal</keyword>